<feature type="non-terminal residue" evidence="1">
    <location>
        <position position="1"/>
    </location>
</feature>
<organism evidence="1 2">
    <name type="scientific">Hydnum rufescens UP504</name>
    <dbReference type="NCBI Taxonomy" id="1448309"/>
    <lineage>
        <taxon>Eukaryota</taxon>
        <taxon>Fungi</taxon>
        <taxon>Dikarya</taxon>
        <taxon>Basidiomycota</taxon>
        <taxon>Agaricomycotina</taxon>
        <taxon>Agaricomycetes</taxon>
        <taxon>Cantharellales</taxon>
        <taxon>Hydnaceae</taxon>
        <taxon>Hydnum</taxon>
    </lineage>
</organism>
<sequence length="123" mass="13983">ESHIDVPIWRYDSEALRDGLYVASNTTEVMCIQLPSLSRGVPLRTWKLRFEFSVNQVEIDPSNNLLVVLSRAPGSLTDPHHVALHLRRFPTIHLIPALQPLSFFRLLPSHGTPSTLFESWVLC</sequence>
<dbReference type="AlphaFoldDB" id="A0A9P6DU86"/>
<name>A0A9P6DU86_9AGAM</name>
<dbReference type="OrthoDB" id="2745718at2759"/>
<proteinExistence type="predicted"/>
<dbReference type="EMBL" id="MU129018">
    <property type="protein sequence ID" value="KAF9510340.1"/>
    <property type="molecule type" value="Genomic_DNA"/>
</dbReference>
<keyword evidence="2" id="KW-1185">Reference proteome</keyword>
<comment type="caution">
    <text evidence="1">The sequence shown here is derived from an EMBL/GenBank/DDBJ whole genome shotgun (WGS) entry which is preliminary data.</text>
</comment>
<accession>A0A9P6DU86</accession>
<reference evidence="1" key="1">
    <citation type="journal article" date="2020" name="Nat. Commun.">
        <title>Large-scale genome sequencing of mycorrhizal fungi provides insights into the early evolution of symbiotic traits.</title>
        <authorList>
            <person name="Miyauchi S."/>
            <person name="Kiss E."/>
            <person name="Kuo A."/>
            <person name="Drula E."/>
            <person name="Kohler A."/>
            <person name="Sanchez-Garcia M."/>
            <person name="Morin E."/>
            <person name="Andreopoulos B."/>
            <person name="Barry K.W."/>
            <person name="Bonito G."/>
            <person name="Buee M."/>
            <person name="Carver A."/>
            <person name="Chen C."/>
            <person name="Cichocki N."/>
            <person name="Clum A."/>
            <person name="Culley D."/>
            <person name="Crous P.W."/>
            <person name="Fauchery L."/>
            <person name="Girlanda M."/>
            <person name="Hayes R.D."/>
            <person name="Keri Z."/>
            <person name="LaButti K."/>
            <person name="Lipzen A."/>
            <person name="Lombard V."/>
            <person name="Magnuson J."/>
            <person name="Maillard F."/>
            <person name="Murat C."/>
            <person name="Nolan M."/>
            <person name="Ohm R.A."/>
            <person name="Pangilinan J."/>
            <person name="Pereira M.F."/>
            <person name="Perotto S."/>
            <person name="Peter M."/>
            <person name="Pfister S."/>
            <person name="Riley R."/>
            <person name="Sitrit Y."/>
            <person name="Stielow J.B."/>
            <person name="Szollosi G."/>
            <person name="Zifcakova L."/>
            <person name="Stursova M."/>
            <person name="Spatafora J.W."/>
            <person name="Tedersoo L."/>
            <person name="Vaario L.M."/>
            <person name="Yamada A."/>
            <person name="Yan M."/>
            <person name="Wang P."/>
            <person name="Xu J."/>
            <person name="Bruns T."/>
            <person name="Baldrian P."/>
            <person name="Vilgalys R."/>
            <person name="Dunand C."/>
            <person name="Henrissat B."/>
            <person name="Grigoriev I.V."/>
            <person name="Hibbett D."/>
            <person name="Nagy L.G."/>
            <person name="Martin F.M."/>
        </authorList>
    </citation>
    <scope>NUCLEOTIDE SEQUENCE</scope>
    <source>
        <strain evidence="1">UP504</strain>
    </source>
</reference>
<protein>
    <submittedName>
        <fullName evidence="1">Uncharacterized protein</fullName>
    </submittedName>
</protein>
<evidence type="ECO:0000313" key="1">
    <source>
        <dbReference type="EMBL" id="KAF9510340.1"/>
    </source>
</evidence>
<evidence type="ECO:0000313" key="2">
    <source>
        <dbReference type="Proteomes" id="UP000886523"/>
    </source>
</evidence>
<dbReference type="Proteomes" id="UP000886523">
    <property type="component" value="Unassembled WGS sequence"/>
</dbReference>
<gene>
    <name evidence="1" type="ORF">BS47DRAFT_1348143</name>
</gene>